<evidence type="ECO:0000256" key="3">
    <source>
        <dbReference type="ARBA" id="ARBA00023163"/>
    </source>
</evidence>
<dbReference type="SUPFAM" id="SSF46689">
    <property type="entry name" value="Homeodomain-like"/>
    <property type="match status" value="2"/>
</dbReference>
<dbReference type="PANTHER" id="PTHR43280:SF30">
    <property type="entry name" value="MMSAB OPERON REGULATORY PROTEIN"/>
    <property type="match status" value="1"/>
</dbReference>
<dbReference type="CDD" id="cd06986">
    <property type="entry name" value="cupin_MmsR-like_N"/>
    <property type="match status" value="1"/>
</dbReference>
<dbReference type="SMART" id="SM00342">
    <property type="entry name" value="HTH_ARAC"/>
    <property type="match status" value="1"/>
</dbReference>
<evidence type="ECO:0000313" key="5">
    <source>
        <dbReference type="EMBL" id="NER17872.1"/>
    </source>
</evidence>
<dbReference type="AlphaFoldDB" id="A0A6M0CJS2"/>
<dbReference type="PRINTS" id="PR00032">
    <property type="entry name" value="HTHARAC"/>
</dbReference>
<feature type="domain" description="HTH araC/xylS-type" evidence="4">
    <location>
        <begin position="193"/>
        <end position="291"/>
    </location>
</feature>
<dbReference type="Gene3D" id="1.10.10.60">
    <property type="entry name" value="Homeodomain-like"/>
    <property type="match status" value="2"/>
</dbReference>
<sequence>MDNLTLKEGFVGQKMIVLPNDIKKRLKENHVTSAFYITDIGFYPMASHHHRTRKKGAKEYIFIYCTEGEGTLKVRSEIKKIKPNNFFIVPKKTPHEYWANEQNPWSIYWIHFDGSSSKHIFKRYSQFMHESSIIPFENDRIKTFNQIFNIFLSDYVEPRLEYANVLGLNFISSFVYYKVERSFELDTKNILVEKIIEFLNQNLHRSIKSEEIAKEFNRSPSHIFNLFKKKTGYSLIHFFNLKKMQKACEYINYTDFTAKEISYRVGFQDPLYFSRMFKKYMGVSPRLYKKEQKN</sequence>
<dbReference type="InterPro" id="IPR003313">
    <property type="entry name" value="AraC-bd"/>
</dbReference>
<dbReference type="SUPFAM" id="SSF51215">
    <property type="entry name" value="Regulatory protein AraC"/>
    <property type="match status" value="1"/>
</dbReference>
<dbReference type="PROSITE" id="PS01124">
    <property type="entry name" value="HTH_ARAC_FAMILY_2"/>
    <property type="match status" value="1"/>
</dbReference>
<dbReference type="Pfam" id="PF02311">
    <property type="entry name" value="AraC_binding"/>
    <property type="match status" value="1"/>
</dbReference>
<dbReference type="InterPro" id="IPR018060">
    <property type="entry name" value="HTH_AraC"/>
</dbReference>
<reference evidence="5 6" key="1">
    <citation type="submission" date="2020-01" db="EMBL/GenBank/DDBJ databases">
        <title>Spongiivirga citrea KCTC 32990T.</title>
        <authorList>
            <person name="Wang G."/>
        </authorList>
    </citation>
    <scope>NUCLEOTIDE SEQUENCE [LARGE SCALE GENOMIC DNA]</scope>
    <source>
        <strain evidence="5 6">KCTC 32990</strain>
    </source>
</reference>
<dbReference type="GO" id="GO:0043565">
    <property type="term" value="F:sequence-specific DNA binding"/>
    <property type="evidence" value="ECO:0007669"/>
    <property type="project" value="InterPro"/>
</dbReference>
<evidence type="ECO:0000313" key="6">
    <source>
        <dbReference type="Proteomes" id="UP000474296"/>
    </source>
</evidence>
<keyword evidence="6" id="KW-1185">Reference proteome</keyword>
<accession>A0A6M0CJS2</accession>
<proteinExistence type="predicted"/>
<gene>
    <name evidence="5" type="ORF">GWK10_11660</name>
</gene>
<dbReference type="Proteomes" id="UP000474296">
    <property type="component" value="Unassembled WGS sequence"/>
</dbReference>
<dbReference type="PANTHER" id="PTHR43280">
    <property type="entry name" value="ARAC-FAMILY TRANSCRIPTIONAL REGULATOR"/>
    <property type="match status" value="1"/>
</dbReference>
<dbReference type="RefSeq" id="WP_164032541.1">
    <property type="nucleotide sequence ID" value="NZ_JAABOQ010000004.1"/>
</dbReference>
<keyword evidence="2" id="KW-0238">DNA-binding</keyword>
<dbReference type="InterPro" id="IPR037923">
    <property type="entry name" value="HTH-like"/>
</dbReference>
<evidence type="ECO:0000256" key="1">
    <source>
        <dbReference type="ARBA" id="ARBA00023015"/>
    </source>
</evidence>
<dbReference type="GO" id="GO:0003700">
    <property type="term" value="F:DNA-binding transcription factor activity"/>
    <property type="evidence" value="ECO:0007669"/>
    <property type="project" value="InterPro"/>
</dbReference>
<organism evidence="5 6">
    <name type="scientific">Spongiivirga citrea</name>
    <dbReference type="NCBI Taxonomy" id="1481457"/>
    <lineage>
        <taxon>Bacteria</taxon>
        <taxon>Pseudomonadati</taxon>
        <taxon>Bacteroidota</taxon>
        <taxon>Flavobacteriia</taxon>
        <taxon>Flavobacteriales</taxon>
        <taxon>Flavobacteriaceae</taxon>
        <taxon>Spongiivirga</taxon>
    </lineage>
</organism>
<protein>
    <submittedName>
        <fullName evidence="5">Helix-turn-helix domain-containing protein</fullName>
    </submittedName>
</protein>
<comment type="caution">
    <text evidence="5">The sequence shown here is derived from an EMBL/GenBank/DDBJ whole genome shotgun (WGS) entry which is preliminary data.</text>
</comment>
<dbReference type="InterPro" id="IPR020449">
    <property type="entry name" value="Tscrpt_reg_AraC-type_HTH"/>
</dbReference>
<keyword evidence="3" id="KW-0804">Transcription</keyword>
<dbReference type="Gene3D" id="2.60.120.280">
    <property type="entry name" value="Regulatory protein AraC"/>
    <property type="match status" value="1"/>
</dbReference>
<evidence type="ECO:0000256" key="2">
    <source>
        <dbReference type="ARBA" id="ARBA00023125"/>
    </source>
</evidence>
<dbReference type="EMBL" id="JAABOQ010000004">
    <property type="protein sequence ID" value="NER17872.1"/>
    <property type="molecule type" value="Genomic_DNA"/>
</dbReference>
<dbReference type="Pfam" id="PF12833">
    <property type="entry name" value="HTH_18"/>
    <property type="match status" value="1"/>
</dbReference>
<evidence type="ECO:0000259" key="4">
    <source>
        <dbReference type="PROSITE" id="PS01124"/>
    </source>
</evidence>
<name>A0A6M0CJS2_9FLAO</name>
<keyword evidence="1" id="KW-0805">Transcription regulation</keyword>
<dbReference type="InterPro" id="IPR009057">
    <property type="entry name" value="Homeodomain-like_sf"/>
</dbReference>